<comment type="subcellular location">
    <subcellularLocation>
        <location evidence="1 14">Cell membrane</location>
        <topology evidence="1 14">Multi-pass membrane protein</topology>
    </subcellularLocation>
</comment>
<dbReference type="InterPro" id="IPR016483">
    <property type="entry name" value="UCP006404_Pept_M50_CBS"/>
</dbReference>
<evidence type="ECO:0000256" key="1">
    <source>
        <dbReference type="ARBA" id="ARBA00004651"/>
    </source>
</evidence>
<evidence type="ECO:0000259" key="17">
    <source>
        <dbReference type="Pfam" id="PF00571"/>
    </source>
</evidence>
<reference evidence="19" key="2">
    <citation type="submission" date="2020-09" db="EMBL/GenBank/DDBJ databases">
        <authorList>
            <person name="Sun Q."/>
            <person name="Zhou Y."/>
        </authorList>
    </citation>
    <scope>NUCLEOTIDE SEQUENCE</scope>
    <source>
        <strain evidence="19">CGMCC 1.12160</strain>
    </source>
</reference>
<feature type="active site" evidence="15">
    <location>
        <position position="72"/>
    </location>
</feature>
<evidence type="ECO:0000313" key="20">
    <source>
        <dbReference type="Proteomes" id="UP000605670"/>
    </source>
</evidence>
<keyword evidence="11 14" id="KW-0482">Metalloprotease</keyword>
<feature type="binding site" evidence="16">
    <location>
        <position position="75"/>
    </location>
    <ligand>
        <name>Zn(2+)</name>
        <dbReference type="ChEBI" id="CHEBI:29105"/>
        <note>catalytic</note>
    </ligand>
</feature>
<feature type="transmembrane region" description="Helical" evidence="14">
    <location>
        <begin position="184"/>
        <end position="205"/>
    </location>
</feature>
<keyword evidence="12" id="KW-0129">CBS domain</keyword>
<comment type="caution">
    <text evidence="19">The sequence shown here is derived from an EMBL/GenBank/DDBJ whole genome shotgun (WGS) entry which is preliminary data.</text>
</comment>
<evidence type="ECO:0000256" key="7">
    <source>
        <dbReference type="ARBA" id="ARBA00022737"/>
    </source>
</evidence>
<name>A0A917BLW8_9MICO</name>
<feature type="domain" description="CBS" evidence="17">
    <location>
        <begin position="323"/>
        <end position="364"/>
    </location>
</feature>
<reference evidence="19" key="1">
    <citation type="journal article" date="2014" name="Int. J. Syst. Evol. Microbiol.">
        <title>Complete genome sequence of Corynebacterium casei LMG S-19264T (=DSM 44701T), isolated from a smear-ripened cheese.</title>
        <authorList>
            <consortium name="US DOE Joint Genome Institute (JGI-PGF)"/>
            <person name="Walter F."/>
            <person name="Albersmeier A."/>
            <person name="Kalinowski J."/>
            <person name="Ruckert C."/>
        </authorList>
    </citation>
    <scope>NUCLEOTIDE SEQUENCE</scope>
    <source>
        <strain evidence="19">CGMCC 1.12160</strain>
    </source>
</reference>
<evidence type="ECO:0000256" key="11">
    <source>
        <dbReference type="ARBA" id="ARBA00023049"/>
    </source>
</evidence>
<dbReference type="AlphaFoldDB" id="A0A917BLW8"/>
<dbReference type="PIRSF" id="PIRSF006404">
    <property type="entry name" value="UCP006404_Pept_M50_CBS"/>
    <property type="match status" value="1"/>
</dbReference>
<feature type="transmembrane region" description="Helical" evidence="14">
    <location>
        <begin position="220"/>
        <end position="241"/>
    </location>
</feature>
<dbReference type="Proteomes" id="UP000605670">
    <property type="component" value="Unassembled WGS sequence"/>
</dbReference>
<dbReference type="GO" id="GO:0005886">
    <property type="term" value="C:plasma membrane"/>
    <property type="evidence" value="ECO:0007669"/>
    <property type="project" value="UniProtKB-SubCell"/>
</dbReference>
<protein>
    <recommendedName>
        <fullName evidence="14">Zinc metalloprotease</fullName>
    </recommendedName>
</protein>
<comment type="similarity">
    <text evidence="2 14">Belongs to the peptidase M50B family.</text>
</comment>
<dbReference type="GO" id="GO:0046872">
    <property type="term" value="F:metal ion binding"/>
    <property type="evidence" value="ECO:0007669"/>
    <property type="project" value="UniProtKB-UniRule"/>
</dbReference>
<evidence type="ECO:0000256" key="13">
    <source>
        <dbReference type="ARBA" id="ARBA00023136"/>
    </source>
</evidence>
<evidence type="ECO:0000256" key="3">
    <source>
        <dbReference type="ARBA" id="ARBA00022475"/>
    </source>
</evidence>
<evidence type="ECO:0000256" key="12">
    <source>
        <dbReference type="ARBA" id="ARBA00023122"/>
    </source>
</evidence>
<evidence type="ECO:0000256" key="15">
    <source>
        <dbReference type="PIRSR" id="PIRSR006404-1"/>
    </source>
</evidence>
<evidence type="ECO:0000256" key="14">
    <source>
        <dbReference type="PIRNR" id="PIRNR006404"/>
    </source>
</evidence>
<dbReference type="GO" id="GO:0008237">
    <property type="term" value="F:metallopeptidase activity"/>
    <property type="evidence" value="ECO:0007669"/>
    <property type="project" value="UniProtKB-UniRule"/>
</dbReference>
<evidence type="ECO:0000256" key="9">
    <source>
        <dbReference type="ARBA" id="ARBA00022833"/>
    </source>
</evidence>
<keyword evidence="9 14" id="KW-0862">Zinc</keyword>
<sequence length="374" mass="39120">MSETTTGQHGWRIGRLSGVPVYLGRSWILVAVLIAAVFGPTVTRTLPGLGPTGYVVALAFAVLLLLSVLVHEAAHALVAQRVGFRVSRIVADFWGGHTAHDGSGGTPGRSAAVAVVGPLSNGLLALLGWWLLGHVDAPVPFLLLAAFTYANAFVAVFNLIPGLPLDGGFLLESLVWQLSGNRHLGTLVAGWAGRAAVVVIVLWALRPVLLEGQQLDITRVLWVMVIGLFLWQGAGQAVRAGRQGLHVSRRRVGDAARRVGVVGADEPVSAVDWAAHPLWVVVDPSGGPVGVVDPGALRSLPEAARAVATAASLTVRLPAGWAITLDEDDPLDRAVDVMRRTGSGVVGLLDRSGRPWGVVLVDDVSGRSAPSARS</sequence>
<feature type="binding site" evidence="16">
    <location>
        <position position="71"/>
    </location>
    <ligand>
        <name>Zn(2+)</name>
        <dbReference type="ChEBI" id="CHEBI:29105"/>
        <note>catalytic</note>
    </ligand>
</feature>
<keyword evidence="10 14" id="KW-1133">Transmembrane helix</keyword>
<keyword evidence="4 14" id="KW-0645">Protease</keyword>
<evidence type="ECO:0000256" key="10">
    <source>
        <dbReference type="ARBA" id="ARBA00022989"/>
    </source>
</evidence>
<proteinExistence type="inferred from homology"/>
<accession>A0A917BLW8</accession>
<keyword evidence="13 14" id="KW-0472">Membrane</keyword>
<dbReference type="InterPro" id="IPR008915">
    <property type="entry name" value="Peptidase_M50"/>
</dbReference>
<comment type="cofactor">
    <cofactor evidence="14 16">
        <name>Zn(2+)</name>
        <dbReference type="ChEBI" id="CHEBI:29105"/>
    </cofactor>
    <text evidence="14 16">Binds 1 zinc ion per subunit.</text>
</comment>
<evidence type="ECO:0000256" key="5">
    <source>
        <dbReference type="ARBA" id="ARBA00022692"/>
    </source>
</evidence>
<dbReference type="Pfam" id="PF00571">
    <property type="entry name" value="CBS"/>
    <property type="match status" value="1"/>
</dbReference>
<evidence type="ECO:0000256" key="4">
    <source>
        <dbReference type="ARBA" id="ARBA00022670"/>
    </source>
</evidence>
<dbReference type="Pfam" id="PF02163">
    <property type="entry name" value="Peptidase_M50"/>
    <property type="match status" value="2"/>
</dbReference>
<keyword evidence="20" id="KW-1185">Reference proteome</keyword>
<feature type="domain" description="Peptidase M50" evidence="18">
    <location>
        <begin position="59"/>
        <end position="132"/>
    </location>
</feature>
<keyword evidence="8 14" id="KW-0378">Hydrolase</keyword>
<evidence type="ECO:0000313" key="19">
    <source>
        <dbReference type="EMBL" id="GGF47586.1"/>
    </source>
</evidence>
<gene>
    <name evidence="19" type="ORF">GCM10011366_14210</name>
</gene>
<dbReference type="InterPro" id="IPR000644">
    <property type="entry name" value="CBS_dom"/>
</dbReference>
<evidence type="ECO:0000256" key="16">
    <source>
        <dbReference type="PIRSR" id="PIRSR006404-2"/>
    </source>
</evidence>
<evidence type="ECO:0000256" key="8">
    <source>
        <dbReference type="ARBA" id="ARBA00022801"/>
    </source>
</evidence>
<dbReference type="SUPFAM" id="SSF54631">
    <property type="entry name" value="CBS-domain pair"/>
    <property type="match status" value="1"/>
</dbReference>
<evidence type="ECO:0000256" key="6">
    <source>
        <dbReference type="ARBA" id="ARBA00022723"/>
    </source>
</evidence>
<evidence type="ECO:0000259" key="18">
    <source>
        <dbReference type="Pfam" id="PF02163"/>
    </source>
</evidence>
<keyword evidence="6 14" id="KW-0479">Metal-binding</keyword>
<keyword evidence="7" id="KW-0677">Repeat</keyword>
<organism evidence="19 20">
    <name type="scientific">Ornithinimicrobium tianjinense</name>
    <dbReference type="NCBI Taxonomy" id="1195761"/>
    <lineage>
        <taxon>Bacteria</taxon>
        <taxon>Bacillati</taxon>
        <taxon>Actinomycetota</taxon>
        <taxon>Actinomycetes</taxon>
        <taxon>Micrococcales</taxon>
        <taxon>Ornithinimicrobiaceae</taxon>
        <taxon>Ornithinimicrobium</taxon>
    </lineage>
</organism>
<dbReference type="GO" id="GO:0006508">
    <property type="term" value="P:proteolysis"/>
    <property type="evidence" value="ECO:0007669"/>
    <property type="project" value="UniProtKB-KW"/>
</dbReference>
<evidence type="ECO:0000256" key="2">
    <source>
        <dbReference type="ARBA" id="ARBA00007931"/>
    </source>
</evidence>
<feature type="transmembrane region" description="Helical" evidence="14">
    <location>
        <begin position="54"/>
        <end position="78"/>
    </location>
</feature>
<feature type="binding site" evidence="16">
    <location>
        <position position="166"/>
    </location>
    <ligand>
        <name>Zn(2+)</name>
        <dbReference type="ChEBI" id="CHEBI:29105"/>
        <note>catalytic</note>
    </ligand>
</feature>
<dbReference type="InterPro" id="IPR046342">
    <property type="entry name" value="CBS_dom_sf"/>
</dbReference>
<feature type="domain" description="Peptidase M50" evidence="18">
    <location>
        <begin position="143"/>
        <end position="181"/>
    </location>
</feature>
<dbReference type="PANTHER" id="PTHR39188:SF3">
    <property type="entry name" value="STAGE IV SPORULATION PROTEIN FB"/>
    <property type="match status" value="1"/>
</dbReference>
<feature type="transmembrane region" description="Helical" evidence="14">
    <location>
        <begin position="138"/>
        <end position="163"/>
    </location>
</feature>
<dbReference type="RefSeq" id="WP_188429081.1">
    <property type="nucleotide sequence ID" value="NZ_BAABKH010000005.1"/>
</dbReference>
<keyword evidence="3 14" id="KW-1003">Cell membrane</keyword>
<feature type="transmembrane region" description="Helical" evidence="14">
    <location>
        <begin position="21"/>
        <end position="42"/>
    </location>
</feature>
<feature type="transmembrane region" description="Helical" evidence="14">
    <location>
        <begin position="111"/>
        <end position="132"/>
    </location>
</feature>
<dbReference type="EMBL" id="BMEM01000001">
    <property type="protein sequence ID" value="GGF47586.1"/>
    <property type="molecule type" value="Genomic_DNA"/>
</dbReference>
<keyword evidence="5 14" id="KW-0812">Transmembrane</keyword>
<dbReference type="PANTHER" id="PTHR39188">
    <property type="entry name" value="MEMBRANE-ASSOCIATED ZINC METALLOPROTEASE M50B"/>
    <property type="match status" value="1"/>
</dbReference>